<feature type="signal peptide" evidence="1">
    <location>
        <begin position="1"/>
        <end position="34"/>
    </location>
</feature>
<proteinExistence type="predicted"/>
<reference evidence="2 3" key="1">
    <citation type="submission" date="2017-03" db="EMBL/GenBank/DDBJ databases">
        <title>Draft genome sequence of Streptomyces scabrisporus NF3, endophyte isolated from Amphipterygium adstringens.</title>
        <authorList>
            <person name="Vazquez M."/>
            <person name="Ceapa C.D."/>
            <person name="Rodriguez Luna D."/>
            <person name="Sanchez Esquivel S."/>
        </authorList>
    </citation>
    <scope>NUCLEOTIDE SEQUENCE [LARGE SCALE GENOMIC DNA]</scope>
    <source>
        <strain evidence="2 3">NF3</strain>
    </source>
</reference>
<evidence type="ECO:0000256" key="1">
    <source>
        <dbReference type="SAM" id="SignalP"/>
    </source>
</evidence>
<keyword evidence="3" id="KW-1185">Reference proteome</keyword>
<dbReference type="AlphaFoldDB" id="A0A1T3NR90"/>
<dbReference type="RefSeq" id="WP_078980358.1">
    <property type="nucleotide sequence ID" value="NZ_MWQN01000002.1"/>
</dbReference>
<evidence type="ECO:0000313" key="3">
    <source>
        <dbReference type="Proteomes" id="UP000190037"/>
    </source>
</evidence>
<keyword evidence="1" id="KW-0732">Signal</keyword>
<dbReference type="EMBL" id="MWQN01000002">
    <property type="protein sequence ID" value="OPC79141.1"/>
    <property type="molecule type" value="Genomic_DNA"/>
</dbReference>
<dbReference type="OrthoDB" id="4200847at2"/>
<dbReference type="STRING" id="159449.B4N89_34230"/>
<feature type="chain" id="PRO_5013001527" description="CopC domain-containing protein" evidence="1">
    <location>
        <begin position="35"/>
        <end position="208"/>
    </location>
</feature>
<dbReference type="Proteomes" id="UP000190037">
    <property type="component" value="Unassembled WGS sequence"/>
</dbReference>
<protein>
    <recommendedName>
        <fullName evidence="4">CopC domain-containing protein</fullName>
    </recommendedName>
</protein>
<comment type="caution">
    <text evidence="2">The sequence shown here is derived from an EMBL/GenBank/DDBJ whole genome shotgun (WGS) entry which is preliminary data.</text>
</comment>
<accession>A0A1T3NR90</accession>
<gene>
    <name evidence="2" type="ORF">B4N89_34230</name>
</gene>
<sequence length="208" mass="20662">MPSLRSSTTRLRRPTVAAIALGAAVLAGAGPVSALPLAPGDNGDVKVHMSTTSPTNQRDEPKVCQFNLAAFNFDSVQQVTYTIAAQPARVDGPMLGGSITLTDGTGHTGTLTLPDGQYKLVWTFAGENGAGKQKVFKVDCPPGTTGGVATAGSTGGRPAGSVNAGGGGGASTFDAGEVTVGAVVAGAALAGFGIHLVRRRRATGDGTS</sequence>
<name>A0A1T3NR90_9ACTN</name>
<organism evidence="2 3">
    <name type="scientific">Embleya scabrispora</name>
    <dbReference type="NCBI Taxonomy" id="159449"/>
    <lineage>
        <taxon>Bacteria</taxon>
        <taxon>Bacillati</taxon>
        <taxon>Actinomycetota</taxon>
        <taxon>Actinomycetes</taxon>
        <taxon>Kitasatosporales</taxon>
        <taxon>Streptomycetaceae</taxon>
        <taxon>Embleya</taxon>
    </lineage>
</organism>
<evidence type="ECO:0000313" key="2">
    <source>
        <dbReference type="EMBL" id="OPC79141.1"/>
    </source>
</evidence>
<evidence type="ECO:0008006" key="4">
    <source>
        <dbReference type="Google" id="ProtNLM"/>
    </source>
</evidence>